<evidence type="ECO:0000256" key="2">
    <source>
        <dbReference type="ARBA" id="ARBA00012438"/>
    </source>
</evidence>
<evidence type="ECO:0000256" key="6">
    <source>
        <dbReference type="ARBA" id="ARBA00022777"/>
    </source>
</evidence>
<comment type="catalytic activity">
    <reaction evidence="1">
        <text>ATP + protein L-histidine = ADP + protein N-phospho-L-histidine.</text>
        <dbReference type="EC" id="2.7.13.3"/>
    </reaction>
</comment>
<dbReference type="Proteomes" id="UP000434850">
    <property type="component" value="Unassembled WGS sequence"/>
</dbReference>
<dbReference type="GO" id="GO:0005524">
    <property type="term" value="F:ATP binding"/>
    <property type="evidence" value="ECO:0007669"/>
    <property type="project" value="UniProtKB-KW"/>
</dbReference>
<comment type="caution">
    <text evidence="11">The sequence shown here is derived from an EMBL/GenBank/DDBJ whole genome shotgun (WGS) entry which is preliminary data.</text>
</comment>
<keyword evidence="9" id="KW-0472">Membrane</keyword>
<organism evidence="11 12">
    <name type="scientific">Mucilaginibacter aquatilis</name>
    <dbReference type="NCBI Taxonomy" id="1517760"/>
    <lineage>
        <taxon>Bacteria</taxon>
        <taxon>Pseudomonadati</taxon>
        <taxon>Bacteroidota</taxon>
        <taxon>Sphingobacteriia</taxon>
        <taxon>Sphingobacteriales</taxon>
        <taxon>Sphingobacteriaceae</taxon>
        <taxon>Mucilaginibacter</taxon>
    </lineage>
</organism>
<dbReference type="PANTHER" id="PTHR24421:SF10">
    <property type="entry name" value="NITRATE_NITRITE SENSOR PROTEIN NARQ"/>
    <property type="match status" value="1"/>
</dbReference>
<dbReference type="CDD" id="cd16917">
    <property type="entry name" value="HATPase_UhpB-NarQ-NarX-like"/>
    <property type="match status" value="1"/>
</dbReference>
<keyword evidence="6" id="KW-0418">Kinase</keyword>
<reference evidence="11 12" key="1">
    <citation type="submission" date="2019-12" db="EMBL/GenBank/DDBJ databases">
        <title>Mucilaginibacter sp. HME9299 genome sequencing and assembly.</title>
        <authorList>
            <person name="Kang H."/>
            <person name="Kim H."/>
            <person name="Joh K."/>
        </authorList>
    </citation>
    <scope>NUCLEOTIDE SEQUENCE [LARGE SCALE GENOMIC DNA]</scope>
    <source>
        <strain evidence="11 12">HME9299</strain>
    </source>
</reference>
<sequence length="265" mass="29259">MQVTGDNIAVLLGIGTLGMLALALSIIYMHVRNQNRLLKQRELAQEAELKHQRVLLNAVITSQEAERKRIGQDLHDDIGAALSGLRLMIDVFEPAGDAQSNFKLFKSNTKETIDTIVAELRHIAHHLSPSLLTLHGLNAALNKQLEFINRTNYLQGSIDNQAPEIISGLETEAATAIYRVLEELLNNTIKHAKASVIEITFACPNPHTLLIQYTDNGIGLPASFTGNGMGMQNIESRLSIIDATYEVFNTHGKGFRIDITYPLNN</sequence>
<gene>
    <name evidence="11" type="ORF">GO816_18610</name>
</gene>
<keyword evidence="7" id="KW-0067">ATP-binding</keyword>
<evidence type="ECO:0000256" key="3">
    <source>
        <dbReference type="ARBA" id="ARBA00022553"/>
    </source>
</evidence>
<keyword evidence="4" id="KW-0808">Transferase</keyword>
<dbReference type="EMBL" id="WQLA01000008">
    <property type="protein sequence ID" value="MVN93151.1"/>
    <property type="molecule type" value="Genomic_DNA"/>
</dbReference>
<dbReference type="RefSeq" id="WP_157543463.1">
    <property type="nucleotide sequence ID" value="NZ_WQLA01000008.1"/>
</dbReference>
<keyword evidence="9" id="KW-1133">Transmembrane helix</keyword>
<keyword evidence="12" id="KW-1185">Reference proteome</keyword>
<dbReference type="GO" id="GO:0016020">
    <property type="term" value="C:membrane"/>
    <property type="evidence" value="ECO:0007669"/>
    <property type="project" value="InterPro"/>
</dbReference>
<dbReference type="InterPro" id="IPR050482">
    <property type="entry name" value="Sensor_HK_TwoCompSys"/>
</dbReference>
<dbReference type="OrthoDB" id="5401121at2"/>
<dbReference type="SUPFAM" id="SSF55874">
    <property type="entry name" value="ATPase domain of HSP90 chaperone/DNA topoisomerase II/histidine kinase"/>
    <property type="match status" value="1"/>
</dbReference>
<dbReference type="InterPro" id="IPR036890">
    <property type="entry name" value="HATPase_C_sf"/>
</dbReference>
<dbReference type="Gene3D" id="3.30.565.10">
    <property type="entry name" value="Histidine kinase-like ATPase, C-terminal domain"/>
    <property type="match status" value="1"/>
</dbReference>
<evidence type="ECO:0000256" key="5">
    <source>
        <dbReference type="ARBA" id="ARBA00022741"/>
    </source>
</evidence>
<dbReference type="GO" id="GO:0000155">
    <property type="term" value="F:phosphorelay sensor kinase activity"/>
    <property type="evidence" value="ECO:0007669"/>
    <property type="project" value="InterPro"/>
</dbReference>
<keyword evidence="3" id="KW-0597">Phosphoprotein</keyword>
<evidence type="ECO:0000256" key="1">
    <source>
        <dbReference type="ARBA" id="ARBA00000085"/>
    </source>
</evidence>
<evidence type="ECO:0000259" key="10">
    <source>
        <dbReference type="SMART" id="SM00387"/>
    </source>
</evidence>
<dbReference type="InterPro" id="IPR011712">
    <property type="entry name" value="Sig_transdc_His_kin_sub3_dim/P"/>
</dbReference>
<feature type="transmembrane region" description="Helical" evidence="9">
    <location>
        <begin position="12"/>
        <end position="31"/>
    </location>
</feature>
<evidence type="ECO:0000256" key="9">
    <source>
        <dbReference type="SAM" id="Phobius"/>
    </source>
</evidence>
<evidence type="ECO:0000313" key="11">
    <source>
        <dbReference type="EMBL" id="MVN93151.1"/>
    </source>
</evidence>
<keyword evidence="9" id="KW-0812">Transmembrane</keyword>
<keyword evidence="8" id="KW-0902">Two-component regulatory system</keyword>
<evidence type="ECO:0000256" key="4">
    <source>
        <dbReference type="ARBA" id="ARBA00022679"/>
    </source>
</evidence>
<dbReference type="Pfam" id="PF07730">
    <property type="entry name" value="HisKA_3"/>
    <property type="match status" value="1"/>
</dbReference>
<dbReference type="PANTHER" id="PTHR24421">
    <property type="entry name" value="NITRATE/NITRITE SENSOR PROTEIN NARX-RELATED"/>
    <property type="match status" value="1"/>
</dbReference>
<evidence type="ECO:0000256" key="7">
    <source>
        <dbReference type="ARBA" id="ARBA00022840"/>
    </source>
</evidence>
<evidence type="ECO:0000256" key="8">
    <source>
        <dbReference type="ARBA" id="ARBA00023012"/>
    </source>
</evidence>
<protein>
    <recommendedName>
        <fullName evidence="2">histidine kinase</fullName>
        <ecNumber evidence="2">2.7.13.3</ecNumber>
    </recommendedName>
</protein>
<dbReference type="InterPro" id="IPR003594">
    <property type="entry name" value="HATPase_dom"/>
</dbReference>
<feature type="domain" description="Histidine kinase/HSP90-like ATPase" evidence="10">
    <location>
        <begin position="172"/>
        <end position="265"/>
    </location>
</feature>
<proteinExistence type="predicted"/>
<dbReference type="Pfam" id="PF02518">
    <property type="entry name" value="HATPase_c"/>
    <property type="match status" value="1"/>
</dbReference>
<dbReference type="SMART" id="SM00387">
    <property type="entry name" value="HATPase_c"/>
    <property type="match status" value="1"/>
</dbReference>
<accession>A0A6I4ID73</accession>
<evidence type="ECO:0000313" key="12">
    <source>
        <dbReference type="Proteomes" id="UP000434850"/>
    </source>
</evidence>
<dbReference type="EC" id="2.7.13.3" evidence="2"/>
<dbReference type="GO" id="GO:0046983">
    <property type="term" value="F:protein dimerization activity"/>
    <property type="evidence" value="ECO:0007669"/>
    <property type="project" value="InterPro"/>
</dbReference>
<dbReference type="AlphaFoldDB" id="A0A6I4ID73"/>
<dbReference type="Gene3D" id="1.20.5.1930">
    <property type="match status" value="1"/>
</dbReference>
<name>A0A6I4ID73_9SPHI</name>
<keyword evidence="5" id="KW-0547">Nucleotide-binding</keyword>